<protein>
    <recommendedName>
        <fullName evidence="5">Aminotransferase class I/classII large domain-containing protein</fullName>
    </recommendedName>
</protein>
<gene>
    <name evidence="6" type="ORF">VC83_03469</name>
</gene>
<dbReference type="PANTHER" id="PTHR13693">
    <property type="entry name" value="CLASS II AMINOTRANSFERASE/8-AMINO-7-OXONONANOATE SYNTHASE"/>
    <property type="match status" value="1"/>
</dbReference>
<dbReference type="InterPro" id="IPR015422">
    <property type="entry name" value="PyrdxlP-dep_Trfase_small"/>
</dbReference>
<dbReference type="Pfam" id="PF00155">
    <property type="entry name" value="Aminotran_1_2"/>
    <property type="match status" value="1"/>
</dbReference>
<dbReference type="GO" id="GO:0009102">
    <property type="term" value="P:biotin biosynthetic process"/>
    <property type="evidence" value="ECO:0007669"/>
    <property type="project" value="TreeGrafter"/>
</dbReference>
<organism evidence="6">
    <name type="scientific">Pseudogymnoascus destructans</name>
    <dbReference type="NCBI Taxonomy" id="655981"/>
    <lineage>
        <taxon>Eukaryota</taxon>
        <taxon>Fungi</taxon>
        <taxon>Dikarya</taxon>
        <taxon>Ascomycota</taxon>
        <taxon>Pezizomycotina</taxon>
        <taxon>Leotiomycetes</taxon>
        <taxon>Thelebolales</taxon>
        <taxon>Thelebolaceae</taxon>
        <taxon>Pseudogymnoascus</taxon>
    </lineage>
</organism>
<evidence type="ECO:0000256" key="2">
    <source>
        <dbReference type="ARBA" id="ARBA00010008"/>
    </source>
</evidence>
<evidence type="ECO:0000313" key="6">
    <source>
        <dbReference type="EMBL" id="OAF60579.1"/>
    </source>
</evidence>
<dbReference type="Gene3D" id="3.40.640.10">
    <property type="entry name" value="Type I PLP-dependent aspartate aminotransferase-like (Major domain)"/>
    <property type="match status" value="1"/>
</dbReference>
<dbReference type="InterPro" id="IPR050087">
    <property type="entry name" value="AON_synthase_class-II"/>
</dbReference>
<keyword evidence="4" id="KW-0663">Pyridoxal phosphate</keyword>
<dbReference type="GO" id="GO:0030170">
    <property type="term" value="F:pyridoxal phosphate binding"/>
    <property type="evidence" value="ECO:0007669"/>
    <property type="project" value="InterPro"/>
</dbReference>
<proteinExistence type="inferred from homology"/>
<dbReference type="SUPFAM" id="SSF53383">
    <property type="entry name" value="PLP-dependent transferases"/>
    <property type="match status" value="1"/>
</dbReference>
<dbReference type="Gene3D" id="3.90.1150.10">
    <property type="entry name" value="Aspartate Aminotransferase, domain 1"/>
    <property type="match status" value="1"/>
</dbReference>
<comment type="similarity">
    <text evidence="2">Belongs to the class-II pyridoxal-phosphate-dependent aminotransferase family. BioF subfamily.</text>
</comment>
<dbReference type="AlphaFoldDB" id="A0A177AEN9"/>
<dbReference type="EMBL" id="KV441391">
    <property type="protein sequence ID" value="OAF60579.1"/>
    <property type="molecule type" value="Genomic_DNA"/>
</dbReference>
<sequence>MADPPADALATSMRLNLSKRAANSSLRALTLSPPTSTDFSSNDFLSLSSSPSLHASFLAHFPSSPQRLGSGGSRLLDGNSSYAENLESDIASFHGAEAGCLFNAGFDANAGFFACVPQPGDVVVYDAAIHASVHEGMRLSRAGVRLPFRHNDVQDLKHVLERVLAGDALVRTGKRSVFLAVESLYSMDGDVAPLAAIVEAVERLLPMGNGKIIVDEAHSTGLYGENGRGVVCSLGLERRVFARLHTFGKALACNGAIMLCSPLAREYLINYARPLIYTTFMSYPSLVAIRTVYDLMIDGGTVAPAAHMWALVSHLHRHLLALSLPPSNRLLHIPYLCPESPIFSLLTPRPRDLARECQAAGFMVRAIVTPTVPVGGERVRVCLHAGNSFEEVERLVGVVGKWARRMEAEGAEKARL</sequence>
<dbReference type="InterPro" id="IPR015421">
    <property type="entry name" value="PyrdxlP-dep_Trfase_major"/>
</dbReference>
<evidence type="ECO:0000256" key="3">
    <source>
        <dbReference type="ARBA" id="ARBA00022679"/>
    </source>
</evidence>
<dbReference type="GO" id="GO:0016740">
    <property type="term" value="F:transferase activity"/>
    <property type="evidence" value="ECO:0007669"/>
    <property type="project" value="UniProtKB-KW"/>
</dbReference>
<keyword evidence="3" id="KW-0808">Transferase</keyword>
<dbReference type="GeneID" id="36286545"/>
<name>A0A177AEN9_9PEZI</name>
<evidence type="ECO:0000256" key="1">
    <source>
        <dbReference type="ARBA" id="ARBA00001933"/>
    </source>
</evidence>
<dbReference type="RefSeq" id="XP_024325860.1">
    <property type="nucleotide sequence ID" value="XM_024467115.1"/>
</dbReference>
<dbReference type="InterPro" id="IPR015424">
    <property type="entry name" value="PyrdxlP-dep_Trfase"/>
</dbReference>
<dbReference type="VEuPathDB" id="FungiDB:GMDG_06286"/>
<dbReference type="InterPro" id="IPR004839">
    <property type="entry name" value="Aminotransferase_I/II_large"/>
</dbReference>
<dbReference type="PANTHER" id="PTHR13693:SF77">
    <property type="entry name" value="8-AMINO-7-OXONONANOATE SYNTHASE"/>
    <property type="match status" value="1"/>
</dbReference>
<evidence type="ECO:0000256" key="4">
    <source>
        <dbReference type="ARBA" id="ARBA00022898"/>
    </source>
</evidence>
<feature type="domain" description="Aminotransferase class I/classII large" evidence="5">
    <location>
        <begin position="37"/>
        <end position="397"/>
    </location>
</feature>
<dbReference type="Proteomes" id="UP000077154">
    <property type="component" value="Unassembled WGS sequence"/>
</dbReference>
<dbReference type="eggNOG" id="KOG1359">
    <property type="taxonomic scope" value="Eukaryota"/>
</dbReference>
<comment type="cofactor">
    <cofactor evidence="1">
        <name>pyridoxal 5'-phosphate</name>
        <dbReference type="ChEBI" id="CHEBI:597326"/>
    </cofactor>
</comment>
<accession>A0A177AEN9</accession>
<dbReference type="OrthoDB" id="2382073at2759"/>
<reference evidence="6" key="1">
    <citation type="submission" date="2016-03" db="EMBL/GenBank/DDBJ databases">
        <title>Updated assembly of Pseudogymnoascus destructans, the fungus causing white-nose syndrome of bats.</title>
        <authorList>
            <person name="Palmer J.M."/>
            <person name="Drees K.P."/>
            <person name="Foster J.T."/>
            <person name="Lindner D.L."/>
        </authorList>
    </citation>
    <scope>NUCLEOTIDE SEQUENCE [LARGE SCALE GENOMIC DNA]</scope>
    <source>
        <strain evidence="6">20631-21</strain>
    </source>
</reference>
<evidence type="ECO:0000259" key="5">
    <source>
        <dbReference type="Pfam" id="PF00155"/>
    </source>
</evidence>